<gene>
    <name evidence="2" type="ORF">MKZ38_006472</name>
</gene>
<sequence length="998" mass="104292">MSTTPAPETATATAADISLGPTESPSTEPDESSTPDVSREIPVNQTTSSPSVAPPPQVGSAPSAAGGAGDKRSLRASNGNTHLQSTTPIPVPVIPPIQSASSKISNTAPPNAPTPLAPAVSYPPPATSQPPQHFQHPPLSGASQSPPVFGILQPSANSMLQDVRHGHFRDGRIRNPIPSRLKGRTDGKSGKFIVMHMEIENRQEPADRDAAAKRTSEITVMAARKAEADGYRAVRRRIPPMDHMSIPKAPHGQQQQQQRQQQHHHHHHHHHQRGTQPASYPRPKPSRPYVPRAGPLTAEEAKTEQGRLLTLLRNLDPVQVRERLCSAISFFGSSPDGPSPEDDTFPQSAEGNGQGSLFLGWVSEIFPPLDPNAPRPRGGVVVNGVVRRPRGRPRGSKTKNKGITKKSKKNASALEDQPNDSNDPNGNDSWVDIEDAALEVGNDTAEAMATIATASEGMQATTSGGGGREPNLGQQAESQTAQTSSSPATKRRGRPKGSKNRPKADGHAGPGPPQASADPSVTPMDHSQATHQGQSTLHTEQQPNLLLQPSTPSRHGLGRPKGSRNRSKAATTGASADLGNIAGTAVAASMAGITEISAMGVRQTAAQHAPSMDNHTPLPSNTALEASISQATDPVAVGRAAADGPKRKRQSRAGGLTGTNSSLPSGVTPAKKPRRSKDTTAPARTSSVQIIEESGSHELRTPVGTHVEDAQDTVPDPVHVLANATASDNLAPGFGHVQQQQQQSRNDSMRLASSTSRRQHQQVVSPRQIPTSSPSVSQAAPKPQQMASSVTVPSNSPRTNGGGVAYFGNNRNAFSAAPLNSPQFSQARSQQQQQVHGVIQAGSNSETPGRSSPQVGSVAGTSSDETNNSAAVFRANLGKQHNPSALQHNARRGPSTSPLDPAGSFNAGSVVAASRGEPSHHQQNTSFSGHQATSGAPAGVNNFSSFSDPGFLDMSNLDSAAGGLGMTANAYGMGTTSNGTQRASSNSAAYNLWRSSQG</sequence>
<feature type="compositionally biased region" description="Pro residues" evidence="1">
    <location>
        <begin position="110"/>
        <end position="128"/>
    </location>
</feature>
<feature type="compositionally biased region" description="Basic residues" evidence="1">
    <location>
        <begin position="261"/>
        <end position="273"/>
    </location>
</feature>
<evidence type="ECO:0000313" key="2">
    <source>
        <dbReference type="EMBL" id="KAJ2905079.1"/>
    </source>
</evidence>
<feature type="region of interest" description="Disordered" evidence="1">
    <location>
        <begin position="1"/>
        <end position="150"/>
    </location>
</feature>
<feature type="region of interest" description="Disordered" evidence="1">
    <location>
        <begin position="963"/>
        <end position="998"/>
    </location>
</feature>
<comment type="caution">
    <text evidence="2">The sequence shown here is derived from an EMBL/GenBank/DDBJ whole genome shotgun (WGS) entry which is preliminary data.</text>
</comment>
<feature type="region of interest" description="Disordered" evidence="1">
    <location>
        <begin position="242"/>
        <end position="293"/>
    </location>
</feature>
<feature type="compositionally biased region" description="Basic residues" evidence="1">
    <location>
        <begin position="556"/>
        <end position="567"/>
    </location>
</feature>
<feature type="compositionally biased region" description="Low complexity" evidence="1">
    <location>
        <begin position="474"/>
        <end position="488"/>
    </location>
</feature>
<feature type="compositionally biased region" description="Polar residues" evidence="1">
    <location>
        <begin position="452"/>
        <end position="462"/>
    </location>
</feature>
<evidence type="ECO:0000313" key="3">
    <source>
        <dbReference type="Proteomes" id="UP001201980"/>
    </source>
</evidence>
<feature type="compositionally biased region" description="Polar residues" evidence="1">
    <location>
        <begin position="525"/>
        <end position="553"/>
    </location>
</feature>
<feature type="compositionally biased region" description="Polar residues" evidence="1">
    <location>
        <begin position="785"/>
        <end position="799"/>
    </location>
</feature>
<name>A0AAD5WVV1_9PEZI</name>
<feature type="compositionally biased region" description="Polar residues" evidence="1">
    <location>
        <begin position="841"/>
        <end position="865"/>
    </location>
</feature>
<evidence type="ECO:0000256" key="1">
    <source>
        <dbReference type="SAM" id="MobiDB-lite"/>
    </source>
</evidence>
<proteinExistence type="predicted"/>
<feature type="compositionally biased region" description="Polar residues" evidence="1">
    <location>
        <begin position="921"/>
        <end position="934"/>
    </location>
</feature>
<feature type="compositionally biased region" description="Polar residues" evidence="1">
    <location>
        <begin position="75"/>
        <end position="87"/>
    </location>
</feature>
<feature type="compositionally biased region" description="Basic residues" evidence="1">
    <location>
        <begin position="489"/>
        <end position="501"/>
    </location>
</feature>
<accession>A0AAD5WVV1</accession>
<feature type="region of interest" description="Disordered" evidence="1">
    <location>
        <begin position="884"/>
        <end position="941"/>
    </location>
</feature>
<feature type="compositionally biased region" description="Low complexity" evidence="1">
    <location>
        <begin position="419"/>
        <end position="429"/>
    </location>
</feature>
<feature type="compositionally biased region" description="Low complexity" evidence="1">
    <location>
        <begin position="1"/>
        <end position="27"/>
    </location>
</feature>
<feature type="region of interest" description="Disordered" evidence="1">
    <location>
        <begin position="331"/>
        <end position="354"/>
    </location>
</feature>
<feature type="compositionally biased region" description="Low complexity" evidence="1">
    <location>
        <begin position="821"/>
        <end position="834"/>
    </location>
</feature>
<feature type="compositionally biased region" description="Low complexity" evidence="1">
    <location>
        <begin position="251"/>
        <end position="260"/>
    </location>
</feature>
<protein>
    <submittedName>
        <fullName evidence="2">Uncharacterized protein</fullName>
    </submittedName>
</protein>
<feature type="compositionally biased region" description="Low complexity" evidence="1">
    <location>
        <begin position="375"/>
        <end position="386"/>
    </location>
</feature>
<dbReference type="EMBL" id="JAKWBI020000039">
    <property type="protein sequence ID" value="KAJ2905079.1"/>
    <property type="molecule type" value="Genomic_DNA"/>
</dbReference>
<feature type="region of interest" description="Disordered" evidence="1">
    <location>
        <begin position="370"/>
        <end position="430"/>
    </location>
</feature>
<organism evidence="2 3">
    <name type="scientific">Zalerion maritima</name>
    <dbReference type="NCBI Taxonomy" id="339359"/>
    <lineage>
        <taxon>Eukaryota</taxon>
        <taxon>Fungi</taxon>
        <taxon>Dikarya</taxon>
        <taxon>Ascomycota</taxon>
        <taxon>Pezizomycotina</taxon>
        <taxon>Sordariomycetes</taxon>
        <taxon>Lulworthiomycetidae</taxon>
        <taxon>Lulworthiales</taxon>
        <taxon>Lulworthiaceae</taxon>
        <taxon>Zalerion</taxon>
    </lineage>
</organism>
<feature type="compositionally biased region" description="Polar residues" evidence="1">
    <location>
        <begin position="613"/>
        <end position="632"/>
    </location>
</feature>
<feature type="compositionally biased region" description="Basic residues" evidence="1">
    <location>
        <begin position="387"/>
        <end position="409"/>
    </location>
</feature>
<feature type="region of interest" description="Disordered" evidence="1">
    <location>
        <begin position="451"/>
        <end position="580"/>
    </location>
</feature>
<feature type="compositionally biased region" description="Polar residues" evidence="1">
    <location>
        <begin position="974"/>
        <end position="998"/>
    </location>
</feature>
<dbReference type="AlphaFoldDB" id="A0AAD5WVV1"/>
<feature type="compositionally biased region" description="Polar residues" evidence="1">
    <location>
        <begin position="751"/>
        <end position="778"/>
    </location>
</feature>
<feature type="region of interest" description="Disordered" evidence="1">
    <location>
        <begin position="601"/>
        <end position="865"/>
    </location>
</feature>
<dbReference type="Proteomes" id="UP001201980">
    <property type="component" value="Unassembled WGS sequence"/>
</dbReference>
<keyword evidence="3" id="KW-1185">Reference proteome</keyword>
<reference evidence="2" key="1">
    <citation type="submission" date="2022-07" db="EMBL/GenBank/DDBJ databases">
        <title>Draft genome sequence of Zalerion maritima ATCC 34329, a (micro)plastics degrading marine fungus.</title>
        <authorList>
            <person name="Paco A."/>
            <person name="Goncalves M.F.M."/>
            <person name="Rocha-Santos T.A.P."/>
            <person name="Alves A."/>
        </authorList>
    </citation>
    <scope>NUCLEOTIDE SEQUENCE</scope>
    <source>
        <strain evidence="2">ATCC 34329</strain>
    </source>
</reference>